<evidence type="ECO:0000313" key="4">
    <source>
        <dbReference type="Proteomes" id="UP000664203"/>
    </source>
</evidence>
<dbReference type="PANTHER" id="PTHR43008:SF4">
    <property type="entry name" value="CHAIN DEHYDROGENASE, PUTATIVE (AFU_ORTHOLOGUE AFUA_4G08710)-RELATED"/>
    <property type="match status" value="1"/>
</dbReference>
<dbReference type="GO" id="GO:0016616">
    <property type="term" value="F:oxidoreductase activity, acting on the CH-OH group of donors, NAD or NADP as acceptor"/>
    <property type="evidence" value="ECO:0007669"/>
    <property type="project" value="UniProtKB-ARBA"/>
</dbReference>
<comment type="similarity">
    <text evidence="1">Belongs to the short-chain dehydrogenases/reductases (SDR) family.</text>
</comment>
<dbReference type="InterPro" id="IPR002347">
    <property type="entry name" value="SDR_fam"/>
</dbReference>
<protein>
    <submittedName>
        <fullName evidence="3">Uncharacterized protein</fullName>
    </submittedName>
</protein>
<keyword evidence="2" id="KW-0560">Oxidoreductase</keyword>
<dbReference type="SUPFAM" id="SSF51735">
    <property type="entry name" value="NAD(P)-binding Rossmann-fold domains"/>
    <property type="match status" value="1"/>
</dbReference>
<dbReference type="AlphaFoldDB" id="A0A8H3EN15"/>
<name>A0A8H3EN15_9LECA</name>
<gene>
    <name evidence="3" type="ORF">ALECFALPRED_005169</name>
</gene>
<dbReference type="PANTHER" id="PTHR43008">
    <property type="entry name" value="BENZIL REDUCTASE"/>
    <property type="match status" value="1"/>
</dbReference>
<accession>A0A8H3EN15</accession>
<evidence type="ECO:0000256" key="1">
    <source>
        <dbReference type="ARBA" id="ARBA00006484"/>
    </source>
</evidence>
<dbReference type="GO" id="GO:0050664">
    <property type="term" value="F:oxidoreductase activity, acting on NAD(P)H, oxygen as acceptor"/>
    <property type="evidence" value="ECO:0007669"/>
    <property type="project" value="TreeGrafter"/>
</dbReference>
<comment type="caution">
    <text evidence="3">The sequence shown here is derived from an EMBL/GenBank/DDBJ whole genome shotgun (WGS) entry which is preliminary data.</text>
</comment>
<organism evidence="3 4">
    <name type="scientific">Alectoria fallacina</name>
    <dbReference type="NCBI Taxonomy" id="1903189"/>
    <lineage>
        <taxon>Eukaryota</taxon>
        <taxon>Fungi</taxon>
        <taxon>Dikarya</taxon>
        <taxon>Ascomycota</taxon>
        <taxon>Pezizomycotina</taxon>
        <taxon>Lecanoromycetes</taxon>
        <taxon>OSLEUM clade</taxon>
        <taxon>Lecanoromycetidae</taxon>
        <taxon>Lecanorales</taxon>
        <taxon>Lecanorineae</taxon>
        <taxon>Parmeliaceae</taxon>
        <taxon>Alectoria</taxon>
    </lineage>
</organism>
<dbReference type="InterPro" id="IPR036291">
    <property type="entry name" value="NAD(P)-bd_dom_sf"/>
</dbReference>
<dbReference type="OrthoDB" id="1669814at2759"/>
<proteinExistence type="inferred from homology"/>
<reference evidence="3" key="1">
    <citation type="submission" date="2021-03" db="EMBL/GenBank/DDBJ databases">
        <authorList>
            <person name="Tagirdzhanova G."/>
        </authorList>
    </citation>
    <scope>NUCLEOTIDE SEQUENCE</scope>
</reference>
<dbReference type="Gene3D" id="3.40.50.720">
    <property type="entry name" value="NAD(P)-binding Rossmann-like Domain"/>
    <property type="match status" value="1"/>
</dbReference>
<evidence type="ECO:0000256" key="2">
    <source>
        <dbReference type="ARBA" id="ARBA00023002"/>
    </source>
</evidence>
<dbReference type="Proteomes" id="UP000664203">
    <property type="component" value="Unassembled WGS sequence"/>
</dbReference>
<keyword evidence="4" id="KW-1185">Reference proteome</keyword>
<dbReference type="EMBL" id="CAJPDR010000032">
    <property type="protein sequence ID" value="CAF9908922.1"/>
    <property type="molecule type" value="Genomic_DNA"/>
</dbReference>
<evidence type="ECO:0000313" key="3">
    <source>
        <dbReference type="EMBL" id="CAF9908922.1"/>
    </source>
</evidence>
<dbReference type="Pfam" id="PF00106">
    <property type="entry name" value="adh_short"/>
    <property type="match status" value="1"/>
</dbReference>
<sequence length="118" mass="12405">MTSLEGRVIAVTGAASGIALATAQLLASRGASISIADVRQEALDAAVADIKKTNPNVQLYAKAVNVKNGWEVGDWLDETIKHLGPLTGAANLAGVLSTGKQIVVRAFRSYSSRFLFHI</sequence>